<protein>
    <submittedName>
        <fullName evidence="1">Uncharacterized protein</fullName>
    </submittedName>
</protein>
<accession>A0A6C0IPM4</accession>
<proteinExistence type="predicted"/>
<evidence type="ECO:0000313" key="1">
    <source>
        <dbReference type="EMBL" id="QHT94759.1"/>
    </source>
</evidence>
<dbReference type="Pfam" id="PF19883">
    <property type="entry name" value="DUF6356"/>
    <property type="match status" value="1"/>
</dbReference>
<dbReference type="EMBL" id="MN740230">
    <property type="protein sequence ID" value="QHT94759.1"/>
    <property type="molecule type" value="Genomic_DNA"/>
</dbReference>
<dbReference type="AlphaFoldDB" id="A0A6C0IPM4"/>
<dbReference type="InterPro" id="IPR045936">
    <property type="entry name" value="DUF6356"/>
</dbReference>
<reference evidence="1" key="1">
    <citation type="journal article" date="2020" name="Nature">
        <title>Giant virus diversity and host interactions through global metagenomics.</title>
        <authorList>
            <person name="Schulz F."/>
            <person name="Roux S."/>
            <person name="Paez-Espino D."/>
            <person name="Jungbluth S."/>
            <person name="Walsh D.A."/>
            <person name="Denef V.J."/>
            <person name="McMahon K.D."/>
            <person name="Konstantinidis K.T."/>
            <person name="Eloe-Fadrosh E.A."/>
            <person name="Kyrpides N.C."/>
            <person name="Woyke T."/>
        </authorList>
    </citation>
    <scope>NUCLEOTIDE SEQUENCE</scope>
    <source>
        <strain evidence="1">GVMAG-M-3300024261-26</strain>
    </source>
</reference>
<organism evidence="1">
    <name type="scientific">viral metagenome</name>
    <dbReference type="NCBI Taxonomy" id="1070528"/>
    <lineage>
        <taxon>unclassified sequences</taxon>
        <taxon>metagenomes</taxon>
        <taxon>organismal metagenomes</taxon>
    </lineage>
</organism>
<name>A0A6C0IPM4_9ZZZZ</name>
<sequence>MKVYDLFTPIEMWFSLHPQSVCMSYMEHLRFSGMLAGRMCIGGIKALIHAIFPQMYITSSTELIRDLDQKLTEAGCK</sequence>